<gene>
    <name evidence="9" type="ORF">CEE37_03890</name>
</gene>
<keyword evidence="2" id="KW-0808">Transferase</keyword>
<dbReference type="InterPro" id="IPR002123">
    <property type="entry name" value="Plipid/glycerol_acylTrfase"/>
</dbReference>
<dbReference type="PANTHER" id="PTHR12497:SF0">
    <property type="entry name" value="TAFAZZIN"/>
    <property type="match status" value="1"/>
</dbReference>
<feature type="transmembrane region" description="Helical" evidence="7">
    <location>
        <begin position="14"/>
        <end position="35"/>
    </location>
</feature>
<sequence>MALFKKMLEILSSLVSYLVVMIGMVPFFCFLMKVLNRTEIQNKHIIQRARPPFIFCSNHVSMLDDTFVDPVVFAPRAYWDFRFIAYHTPEKKNFFKGPFFSFIMYASRCVPITRGKGVFQPGMERLIRVLKSGKIVHIYPEGTRTRSGKLGKAKIGVGRLVRETGAPVIPCYHQGLDKVLPIGHKIPKIGKKVKIYIGNIINFSEYIDMPNAPKTWQMIADKIMEAIGELRAQVESQADTTEN</sequence>
<protein>
    <recommendedName>
        <fullName evidence="8">Phospholipid/glycerol acyltransferase domain-containing protein</fullName>
    </recommendedName>
</protein>
<dbReference type="InterPro" id="IPR000872">
    <property type="entry name" value="Tafazzin"/>
</dbReference>
<dbReference type="Pfam" id="PF01553">
    <property type="entry name" value="Acyltransferase"/>
    <property type="match status" value="1"/>
</dbReference>
<dbReference type="CDD" id="cd07989">
    <property type="entry name" value="LPLAT_AGPAT-like"/>
    <property type="match status" value="1"/>
</dbReference>
<keyword evidence="5" id="KW-0012">Acyltransferase</keyword>
<evidence type="ECO:0000256" key="7">
    <source>
        <dbReference type="SAM" id="Phobius"/>
    </source>
</evidence>
<comment type="catalytic activity">
    <reaction evidence="6">
        <text>1'-[1,2-diacyl-sn-glycero-3-phospho],3'-[1-acyl-sn-glycero-3-phospho]-glycerol + a 1,2-diacyl-sn-glycero-3-phosphocholine = a cardiolipin + a 1-acyl-sn-glycero-3-phosphocholine</text>
        <dbReference type="Rhea" id="RHEA:33731"/>
        <dbReference type="ChEBI" id="CHEBI:57643"/>
        <dbReference type="ChEBI" id="CHEBI:58168"/>
        <dbReference type="ChEBI" id="CHEBI:62237"/>
        <dbReference type="ChEBI" id="CHEBI:64743"/>
    </reaction>
    <physiologicalReaction direction="left-to-right" evidence="6">
        <dbReference type="Rhea" id="RHEA:33732"/>
    </physiologicalReaction>
    <physiologicalReaction direction="right-to-left" evidence="6">
        <dbReference type="Rhea" id="RHEA:33733"/>
    </physiologicalReaction>
</comment>
<dbReference type="EMBL" id="NJBN01000002">
    <property type="protein sequence ID" value="TKJ41718.1"/>
    <property type="molecule type" value="Genomic_DNA"/>
</dbReference>
<dbReference type="GO" id="GO:0006644">
    <property type="term" value="P:phospholipid metabolic process"/>
    <property type="evidence" value="ECO:0007669"/>
    <property type="project" value="InterPro"/>
</dbReference>
<keyword evidence="7" id="KW-0812">Transmembrane</keyword>
<evidence type="ECO:0000313" key="9">
    <source>
        <dbReference type="EMBL" id="TKJ41718.1"/>
    </source>
</evidence>
<evidence type="ECO:0000259" key="8">
    <source>
        <dbReference type="SMART" id="SM00563"/>
    </source>
</evidence>
<keyword evidence="4 7" id="KW-0472">Membrane</keyword>
<dbReference type="SMART" id="SM00563">
    <property type="entry name" value="PlsC"/>
    <property type="match status" value="1"/>
</dbReference>
<keyword evidence="3" id="KW-0443">Lipid metabolism</keyword>
<reference evidence="9 10" key="1">
    <citation type="submission" date="2017-06" db="EMBL/GenBank/DDBJ databases">
        <title>Novel microbial phyla capable of carbon fixation and sulfur reduction in deep-sea sediments.</title>
        <authorList>
            <person name="Huang J."/>
            <person name="Baker B."/>
            <person name="Wang Y."/>
        </authorList>
    </citation>
    <scope>NUCLEOTIDE SEQUENCE [LARGE SCALE GENOMIC DNA]</scope>
    <source>
        <strain evidence="9">B3_LCP</strain>
    </source>
</reference>
<proteinExistence type="predicted"/>
<evidence type="ECO:0000256" key="5">
    <source>
        <dbReference type="ARBA" id="ARBA00023315"/>
    </source>
</evidence>
<dbReference type="GO" id="GO:0008374">
    <property type="term" value="F:O-acyltransferase activity"/>
    <property type="evidence" value="ECO:0007669"/>
    <property type="project" value="TreeGrafter"/>
</dbReference>
<dbReference type="Proteomes" id="UP000319619">
    <property type="component" value="Unassembled WGS sequence"/>
</dbReference>
<dbReference type="AlphaFoldDB" id="A0A532V3J6"/>
<evidence type="ECO:0000256" key="2">
    <source>
        <dbReference type="ARBA" id="ARBA00022679"/>
    </source>
</evidence>
<comment type="caution">
    <text evidence="9">The sequence shown here is derived from an EMBL/GenBank/DDBJ whole genome shotgun (WGS) entry which is preliminary data.</text>
</comment>
<evidence type="ECO:0000256" key="3">
    <source>
        <dbReference type="ARBA" id="ARBA00023098"/>
    </source>
</evidence>
<comment type="subcellular location">
    <subcellularLocation>
        <location evidence="1">Membrane</location>
        <topology evidence="1">Peripheral membrane protein</topology>
    </subcellularLocation>
</comment>
<evidence type="ECO:0000256" key="4">
    <source>
        <dbReference type="ARBA" id="ARBA00023136"/>
    </source>
</evidence>
<dbReference type="SUPFAM" id="SSF69593">
    <property type="entry name" value="Glycerol-3-phosphate (1)-acyltransferase"/>
    <property type="match status" value="1"/>
</dbReference>
<evidence type="ECO:0000256" key="1">
    <source>
        <dbReference type="ARBA" id="ARBA00004170"/>
    </source>
</evidence>
<dbReference type="PANTHER" id="PTHR12497">
    <property type="entry name" value="TAZ PROTEIN TAFAZZIN"/>
    <property type="match status" value="1"/>
</dbReference>
<feature type="domain" description="Phospholipid/glycerol acyltransferase" evidence="8">
    <location>
        <begin position="53"/>
        <end position="176"/>
    </location>
</feature>
<keyword evidence="7" id="KW-1133">Transmembrane helix</keyword>
<evidence type="ECO:0000256" key="6">
    <source>
        <dbReference type="ARBA" id="ARBA00047906"/>
    </source>
</evidence>
<dbReference type="GO" id="GO:0016020">
    <property type="term" value="C:membrane"/>
    <property type="evidence" value="ECO:0007669"/>
    <property type="project" value="UniProtKB-SubCell"/>
</dbReference>
<dbReference type="PRINTS" id="PR00979">
    <property type="entry name" value="TAFAZZIN"/>
</dbReference>
<name>A0A532V3J6_UNCL8</name>
<evidence type="ECO:0000313" key="10">
    <source>
        <dbReference type="Proteomes" id="UP000319619"/>
    </source>
</evidence>
<accession>A0A532V3J6</accession>
<organism evidence="9 10">
    <name type="scientific">candidate division LCP-89 bacterium B3_LCP</name>
    <dbReference type="NCBI Taxonomy" id="2012998"/>
    <lineage>
        <taxon>Bacteria</taxon>
        <taxon>Pseudomonadati</taxon>
        <taxon>Bacteria division LCP-89</taxon>
    </lineage>
</organism>